<keyword evidence="1" id="KW-1185">Reference proteome</keyword>
<sequence>MANKFKEELTAAPYMRIWEIQEVVRERLRLYIGRTIAYRAKQIVLRKFMGDWKMEFARLCDYADNIKETNPGSSCFVKLTENLSLARTYFSTSMYVLMHSRKGSCKGELLVAVGRNRNQQIFSIAWNVVHHKTKHSWSWFLSHLIEDLQLGEGHGLTVISDMQKGLLVSVKELLPMVEQRMCARHIWSNWSKKWKGEERRKQFWRVAKACYLFKCNNEVANMRKLGSTICEDMMKYPRESWCRSFFQEHSRCDIVENNMCETFNLWILAARHKSIVTMLEEIRHKIMSRQVDMIKFAETWISDISPMARLTLEENKDLARECQVIWNVQDGFEVKKGDLRFIVDTRMKTCSCRLWRLRGIPCEHANAPGGSSSRQEAYGSQSSQPTQRSSVCDEATTTVPKRRGKAPSATFRPTKGAFSDALP</sequence>
<gene>
    <name evidence="2" type="primary">LOC142180092</name>
</gene>
<evidence type="ECO:0000313" key="1">
    <source>
        <dbReference type="Proteomes" id="UP000790787"/>
    </source>
</evidence>
<name>A0AC58UC93_TOBAC</name>
<accession>A0AC58UC93</accession>
<reference evidence="1" key="1">
    <citation type="journal article" date="2014" name="Nat. Commun.">
        <title>The tobacco genome sequence and its comparison with those of tomato and potato.</title>
        <authorList>
            <person name="Sierro N."/>
            <person name="Battey J.N."/>
            <person name="Ouadi S."/>
            <person name="Bakaher N."/>
            <person name="Bovet L."/>
            <person name="Willig A."/>
            <person name="Goepfert S."/>
            <person name="Peitsch M.C."/>
            <person name="Ivanov N.V."/>
        </authorList>
    </citation>
    <scope>NUCLEOTIDE SEQUENCE [LARGE SCALE GENOMIC DNA]</scope>
</reference>
<dbReference type="Proteomes" id="UP000790787">
    <property type="component" value="Chromosome 4"/>
</dbReference>
<proteinExistence type="predicted"/>
<evidence type="ECO:0000313" key="2">
    <source>
        <dbReference type="RefSeq" id="XP_075107116.1"/>
    </source>
</evidence>
<organism evidence="1 2">
    <name type="scientific">Nicotiana tabacum</name>
    <name type="common">Common tobacco</name>
    <dbReference type="NCBI Taxonomy" id="4097"/>
    <lineage>
        <taxon>Eukaryota</taxon>
        <taxon>Viridiplantae</taxon>
        <taxon>Streptophyta</taxon>
        <taxon>Embryophyta</taxon>
        <taxon>Tracheophyta</taxon>
        <taxon>Spermatophyta</taxon>
        <taxon>Magnoliopsida</taxon>
        <taxon>eudicotyledons</taxon>
        <taxon>Gunneridae</taxon>
        <taxon>Pentapetalae</taxon>
        <taxon>asterids</taxon>
        <taxon>lamiids</taxon>
        <taxon>Solanales</taxon>
        <taxon>Solanaceae</taxon>
        <taxon>Nicotianoideae</taxon>
        <taxon>Nicotianeae</taxon>
        <taxon>Nicotiana</taxon>
    </lineage>
</organism>
<reference evidence="2" key="2">
    <citation type="submission" date="2025-08" db="UniProtKB">
        <authorList>
            <consortium name="RefSeq"/>
        </authorList>
    </citation>
    <scope>IDENTIFICATION</scope>
    <source>
        <tissue evidence="2">Leaf</tissue>
    </source>
</reference>
<dbReference type="RefSeq" id="XP_075107116.1">
    <property type="nucleotide sequence ID" value="XM_075251015.1"/>
</dbReference>
<protein>
    <submittedName>
        <fullName evidence="2">Uncharacterized protein LOC142180092</fullName>
    </submittedName>
</protein>